<evidence type="ECO:0000259" key="6">
    <source>
        <dbReference type="PROSITE" id="PS50021"/>
    </source>
</evidence>
<feature type="repeat" description="Filamin" evidence="4">
    <location>
        <begin position="896"/>
        <end position="972"/>
    </location>
</feature>
<feature type="repeat" description="Filamin" evidence="4">
    <location>
        <begin position="1438"/>
        <end position="1515"/>
    </location>
</feature>
<dbReference type="CDD" id="cd21227">
    <property type="entry name" value="CH_jitterbug-like_rpt1"/>
    <property type="match status" value="1"/>
</dbReference>
<dbReference type="SMART" id="SM00557">
    <property type="entry name" value="IG_FLMN"/>
    <property type="match status" value="15"/>
</dbReference>
<dbReference type="InterPro" id="IPR001298">
    <property type="entry name" value="Filamin/ABP280_rpt"/>
</dbReference>
<feature type="repeat" description="Filamin" evidence="4">
    <location>
        <begin position="547"/>
        <end position="628"/>
    </location>
</feature>
<feature type="repeat" description="Filamin" evidence="4">
    <location>
        <begin position="1525"/>
        <end position="1605"/>
    </location>
</feature>
<keyword evidence="2" id="KW-0677">Repeat</keyword>
<dbReference type="SMART" id="SM00033">
    <property type="entry name" value="CH"/>
    <property type="match status" value="3"/>
</dbReference>
<dbReference type="Pfam" id="PF00630">
    <property type="entry name" value="Filamin"/>
    <property type="match status" value="15"/>
</dbReference>
<feature type="repeat" description="Filamin" evidence="4">
    <location>
        <begin position="1155"/>
        <end position="1248"/>
    </location>
</feature>
<dbReference type="GO" id="GO:0030036">
    <property type="term" value="P:actin cytoskeleton organization"/>
    <property type="evidence" value="ECO:0007669"/>
    <property type="project" value="InterPro"/>
</dbReference>
<dbReference type="InterPro" id="IPR001589">
    <property type="entry name" value="Actinin_actin-bd_CS"/>
</dbReference>
<feature type="repeat" description="Filamin" evidence="4">
    <location>
        <begin position="1609"/>
        <end position="1694"/>
    </location>
</feature>
<organism evidence="7">
    <name type="scientific">Clastoptera arizonana</name>
    <name type="common">Arizona spittle bug</name>
    <dbReference type="NCBI Taxonomy" id="38151"/>
    <lineage>
        <taxon>Eukaryota</taxon>
        <taxon>Metazoa</taxon>
        <taxon>Ecdysozoa</taxon>
        <taxon>Arthropoda</taxon>
        <taxon>Hexapoda</taxon>
        <taxon>Insecta</taxon>
        <taxon>Pterygota</taxon>
        <taxon>Neoptera</taxon>
        <taxon>Paraneoptera</taxon>
        <taxon>Hemiptera</taxon>
        <taxon>Auchenorrhyncha</taxon>
        <taxon>Cercopoidea</taxon>
        <taxon>Clastopteridae</taxon>
        <taxon>Clastoptera</taxon>
    </lineage>
</organism>
<dbReference type="PROSITE" id="PS00019">
    <property type="entry name" value="ACTININ_1"/>
    <property type="match status" value="1"/>
</dbReference>
<feature type="repeat" description="Filamin" evidence="4">
    <location>
        <begin position="1060"/>
        <end position="1157"/>
    </location>
</feature>
<evidence type="ECO:0000256" key="3">
    <source>
        <dbReference type="ARBA" id="ARBA00023203"/>
    </source>
</evidence>
<gene>
    <name evidence="7" type="ORF">g.38570</name>
</gene>
<feature type="compositionally biased region" description="Polar residues" evidence="5">
    <location>
        <begin position="674"/>
        <end position="683"/>
    </location>
</feature>
<feature type="repeat" description="Filamin" evidence="4">
    <location>
        <begin position="1259"/>
        <end position="1337"/>
    </location>
</feature>
<feature type="repeat" description="Filamin" evidence="4">
    <location>
        <begin position="1791"/>
        <end position="1870"/>
    </location>
</feature>
<feature type="compositionally biased region" description="Low complexity" evidence="5">
    <location>
        <begin position="690"/>
        <end position="703"/>
    </location>
</feature>
<evidence type="ECO:0000313" key="7">
    <source>
        <dbReference type="EMBL" id="JAS22379.1"/>
    </source>
</evidence>
<dbReference type="Gene3D" id="1.10.418.10">
    <property type="entry name" value="Calponin-like domain"/>
    <property type="match status" value="3"/>
</dbReference>
<feature type="repeat" description="Filamin" evidence="4">
    <location>
        <begin position="1344"/>
        <end position="1428"/>
    </location>
</feature>
<dbReference type="InterPro" id="IPR014756">
    <property type="entry name" value="Ig_E-set"/>
</dbReference>
<dbReference type="Gene3D" id="2.60.40.10">
    <property type="entry name" value="Immunoglobulins"/>
    <property type="match status" value="15"/>
</dbReference>
<feature type="repeat" description="Filamin" evidence="4">
    <location>
        <begin position="792"/>
        <end position="885"/>
    </location>
</feature>
<feature type="compositionally biased region" description="Polar residues" evidence="5">
    <location>
        <begin position="735"/>
        <end position="755"/>
    </location>
</feature>
<keyword evidence="3" id="KW-0009">Actin-binding</keyword>
<evidence type="ECO:0000256" key="2">
    <source>
        <dbReference type="ARBA" id="ARBA00022737"/>
    </source>
</evidence>
<feature type="compositionally biased region" description="Polar residues" evidence="5">
    <location>
        <begin position="644"/>
        <end position="659"/>
    </location>
</feature>
<dbReference type="InterPro" id="IPR036872">
    <property type="entry name" value="CH_dom_sf"/>
</dbReference>
<dbReference type="PROSITE" id="PS50021">
    <property type="entry name" value="CH"/>
    <property type="match status" value="2"/>
</dbReference>
<feature type="repeat" description="Filamin" evidence="4">
    <location>
        <begin position="976"/>
        <end position="1062"/>
    </location>
</feature>
<sequence length="1916" mass="205315">MAGEQLRISQIGLVARSPEGHAAKGMAIKGHEDLWVEIQANTFRNWVNEHLRSVGMEVRDLASDFCDGTRLCALVEVLQKRKLRPNWIKRPANPHQYLENVTAALTAVSEDGVKLVNIGNVDIVNGNLKLILGLIWSLIVRYQIGRSKFPPRKLMLAWLKAVLPDCRVTNFTTDWNSGLYLSALLDYCEPGLFPHWKHLNANDSVSNCRSAMELARTRFSVPMVLEPEYLASPFLDELSGMTYLSYFMKENSPGTRATLRWVNSQLKDKHVSNFTKDWNDGSVLCSLVSSLGAPAKFQHSNDPLVWENNLNNGINSGRKLGVEPLLRAKDMVDQNVEHLGVMAYAANFQWIPPRAAPSLTVAASCDTHTTRIHTPTTFKIDFLGDDIDPRSITVEIEGPEGQLLDCRLSLDSMGGKGTFTPTHVGMHQITVFNEGEVVKGCPFHIRAMPELSAISYTGMEPCAVGSIVEVLVNSNGARSGNVEVTAASPTGRMLPCPVNERSGVYTATFQPDEPGEWSIAVRHSGELIQGGPFTCFVFDPNGVKLLGLESPAIPESIHNFTIDARGTGGLGKIIVDIVQDRQSLPHTIDKVSDSLYKVSLHTHKPGKYRIYIYFNGSLVKGSPFPLRVGTREQMKAERLHSPSVKVTSSSNHQENSTRYSAFDRINSSHHRINSPVTSHSSSPVGYRGTSPLASPLRSPSLRSPVEKVSPVFRSTNSPINGLRVGGSSPLHSPGFRNSPSPLNSPISRNSPSQNFAYNSSSSIDTSSNVRVSAMLSNLNQRRDSWDALIKTQNVLGESDAKTTGDALQLLPLHRVSSFTIDTDAPLSQISVMAFSPSKHQLNVKTTRSSSQTAVIYLTATEVGEHVIDVKVRDQRVAGAPFRSHAYDAHAIKVGRIPNGLVGQPVEFEIDGSGAGSGNLEILVNGGHVTSFVRNLGNQRFLASFVPHEALGHLVEMKFNGESVPGSPWQVTVMNGGVGSVAPKMAVIGEAVRLVPVDNVASFQISALGFLREDVHSNVISPSKKAVHSSVISEPGGIYRIEFIPNEVGSHLVEVTVAGEKLPAGPLLAKVYNAALIRVTDVASGVVGQPCQFRVDASQAGEGQLEISINEGEVPNHVTVVGGGRCLVSFTPEMTKPHLIDIKFNGETVTGCPFVCSVSDTSRVSVNLSSLELVPVNQVARFHMTVDNSGSAELAVAITGPSCELPVKVTGNVHNGFTAEFTPREVGPHSISVEYNGHPVSGTPFVAKAYDAKRVYVGPLPQGHVGNTLQFTVDASQAGEGNLEITISAQGANIPTQVHPQGNAKFAVSFVPIEPTDHVISIFFNKEAVPGSPFIPHVVGDFPLVTGSSLSHAPLGTDSYFTMSNVAGSLDDIEVNVEGPSGQSVPAQVKDAGGQTFKVEFCPRVVGEHKIAVNYKQVPVAGSPFSSKVYDVNAIKVKSVPRGTVGQSVTFLVETSQAGPGNLEVTVNGGRVATSAQAQGPHTYAISFTPRQASAHTVDLRFNGQDVPGSPFTCSVTEAARVVLSGEDKVSVDKPATFIVECEPALGPPQVQVLSPSRQPVPVSVKPTDIPGRFACQLTAKDVGDHSVEVKLNGGHVDGSPFLIKAYDAARVKVTDINSGTVGKPVYFSINASQAGAGNLEIIVSVNGCNVPNYVQSEGNAKFRVNFKPREAASHSLSVRFNGEPIPGSPFTCRVLESGQITVGGSGLKRTSTGRPANVTIDGATTCDVTITSPSNRKLPVKMDHNESRFTAEFTPVEVGRHLIAIEADGQTVKGSPFHCNVHNVNNIKVTGLGPAKVGKPVTFSVDATEAGEGTLELVISTDQSTIKAEVVACSRGLYDVTFVPHQLTPHFVNITFNEEDVPGSPLRCNVHQLPSKKATATARGEGLNQVVLGTAAYFEINPHSPEHGSIDAQVIG</sequence>
<dbReference type="SUPFAM" id="SSF81296">
    <property type="entry name" value="E set domains"/>
    <property type="match status" value="15"/>
</dbReference>
<dbReference type="EMBL" id="GEDC01014919">
    <property type="protein sequence ID" value="JAS22379.1"/>
    <property type="molecule type" value="Transcribed_RNA"/>
</dbReference>
<dbReference type="FunFam" id="1.10.418.10:FF:000006">
    <property type="entry name" value="Filamin-B isoform A"/>
    <property type="match status" value="1"/>
</dbReference>
<evidence type="ECO:0000256" key="5">
    <source>
        <dbReference type="SAM" id="MobiDB-lite"/>
    </source>
</evidence>
<dbReference type="CDD" id="cd21229">
    <property type="entry name" value="CH_jitterbug-like_rpt2"/>
    <property type="match status" value="1"/>
</dbReference>
<feature type="domain" description="Calponin-homology (CH)" evidence="6">
    <location>
        <begin position="149"/>
        <end position="252"/>
    </location>
</feature>
<dbReference type="FunFam" id="1.10.418.10:FF:000068">
    <property type="entry name" value="Putative Filamin-A"/>
    <property type="match status" value="1"/>
</dbReference>
<dbReference type="FunFam" id="1.10.418.10:FF:000078">
    <property type="entry name" value="Putative Filamin-A"/>
    <property type="match status" value="1"/>
</dbReference>
<evidence type="ECO:0000256" key="1">
    <source>
        <dbReference type="ARBA" id="ARBA00009238"/>
    </source>
</evidence>
<accession>A0A1B6D9K8</accession>
<dbReference type="PANTHER" id="PTHR38537">
    <property type="entry name" value="JITTERBUG, ISOFORM N"/>
    <property type="match status" value="1"/>
</dbReference>
<dbReference type="InterPro" id="IPR001715">
    <property type="entry name" value="CH_dom"/>
</dbReference>
<reference evidence="7" key="1">
    <citation type="submission" date="2015-12" db="EMBL/GenBank/DDBJ databases">
        <title>De novo transcriptome assembly of four potential Pierce s Disease insect vectors from Arizona vineyards.</title>
        <authorList>
            <person name="Tassone E.E."/>
        </authorList>
    </citation>
    <scope>NUCLEOTIDE SEQUENCE</scope>
</reference>
<feature type="repeat" description="Filamin" evidence="4">
    <location>
        <begin position="458"/>
        <end position="537"/>
    </location>
</feature>
<dbReference type="GO" id="GO:0051015">
    <property type="term" value="F:actin filament binding"/>
    <property type="evidence" value="ECO:0007669"/>
    <property type="project" value="InterPro"/>
</dbReference>
<dbReference type="PROSITE" id="PS50194">
    <property type="entry name" value="FILAMIN_REPEAT"/>
    <property type="match status" value="15"/>
</dbReference>
<proteinExistence type="inferred from homology"/>
<feature type="repeat" description="Filamin" evidence="4">
    <location>
        <begin position="356"/>
        <end position="447"/>
    </location>
</feature>
<dbReference type="PANTHER" id="PTHR38537:SF13">
    <property type="entry name" value="JITTERBUG, ISOFORM N"/>
    <property type="match status" value="1"/>
</dbReference>
<dbReference type="SUPFAM" id="SSF47576">
    <property type="entry name" value="Calponin-homology domain, CH-domain"/>
    <property type="match status" value="2"/>
</dbReference>
<evidence type="ECO:0000256" key="4">
    <source>
        <dbReference type="PROSITE-ProRule" id="PRU00087"/>
    </source>
</evidence>
<feature type="region of interest" description="Disordered" evidence="5">
    <location>
        <begin position="634"/>
        <end position="755"/>
    </location>
</feature>
<dbReference type="Pfam" id="PF00307">
    <property type="entry name" value="CH"/>
    <property type="match status" value="3"/>
</dbReference>
<dbReference type="CDD" id="cd21185">
    <property type="entry name" value="CH_jitterbug-like_rpt3"/>
    <property type="match status" value="1"/>
</dbReference>
<protein>
    <recommendedName>
        <fullName evidence="6">Calponin-homology (CH) domain-containing protein</fullName>
    </recommendedName>
</protein>
<feature type="domain" description="Calponin-homology (CH)" evidence="6">
    <location>
        <begin position="37"/>
        <end position="143"/>
    </location>
</feature>
<feature type="repeat" description="Filamin" evidence="4">
    <location>
        <begin position="1692"/>
        <end position="1781"/>
    </location>
</feature>
<dbReference type="InterPro" id="IPR044801">
    <property type="entry name" value="Filamin"/>
</dbReference>
<dbReference type="FunFam" id="2.60.40.10:FF:001473">
    <property type="entry name" value="Jitterbug, isoform C"/>
    <property type="match status" value="1"/>
</dbReference>
<name>A0A1B6D9K8_9HEMI</name>
<dbReference type="InterPro" id="IPR013783">
    <property type="entry name" value="Ig-like_fold"/>
</dbReference>
<dbReference type="InterPro" id="IPR017868">
    <property type="entry name" value="Filamin/ABP280_repeat-like"/>
</dbReference>
<comment type="similarity">
    <text evidence="1">Belongs to the filamin family.</text>
</comment>